<dbReference type="Proteomes" id="UP000252707">
    <property type="component" value="Unassembled WGS sequence"/>
</dbReference>
<dbReference type="Gene3D" id="3.30.2020.30">
    <property type="match status" value="1"/>
</dbReference>
<comment type="caution">
    <text evidence="4">The sequence shown here is derived from an EMBL/GenBank/DDBJ whole genome shotgun (WGS) entry which is preliminary data.</text>
</comment>
<evidence type="ECO:0000313" key="5">
    <source>
        <dbReference type="Proteomes" id="UP000252707"/>
    </source>
</evidence>
<keyword evidence="5" id="KW-1185">Reference proteome</keyword>
<feature type="domain" description="Gamma-butyrobetaine hydroxylase-like N-terminal" evidence="3">
    <location>
        <begin position="11"/>
        <end position="91"/>
    </location>
</feature>
<name>A0A369CAT2_9GAMM</name>
<organism evidence="4 5">
    <name type="scientific">Thioalbus denitrificans</name>
    <dbReference type="NCBI Taxonomy" id="547122"/>
    <lineage>
        <taxon>Bacteria</taxon>
        <taxon>Pseudomonadati</taxon>
        <taxon>Pseudomonadota</taxon>
        <taxon>Gammaproteobacteria</taxon>
        <taxon>Chromatiales</taxon>
        <taxon>Ectothiorhodospiraceae</taxon>
        <taxon>Thioalbus</taxon>
    </lineage>
</organism>
<evidence type="ECO:0000313" key="4">
    <source>
        <dbReference type="EMBL" id="RCX30641.1"/>
    </source>
</evidence>
<sequence length="117" mass="13516">MTEQHHIPTDIRLHQQRRVLELAYPDGAVFELPCEYLRVHSPSVEVSGLGELVSGRERVNITDIIPIGRYAIRLFFDDGHKSGVYSWETLHDLAVNRERYWLAYLARLEAEGVTREA</sequence>
<dbReference type="Pfam" id="PF06155">
    <property type="entry name" value="GBBH-like_N"/>
    <property type="match status" value="1"/>
</dbReference>
<dbReference type="PANTHER" id="PTHR35303:SF5">
    <property type="entry name" value="OS02G0197800 PROTEIN"/>
    <property type="match status" value="1"/>
</dbReference>
<dbReference type="InterPro" id="IPR010376">
    <property type="entry name" value="GBBH-like_N"/>
</dbReference>
<keyword evidence="1" id="KW-0479">Metal-binding</keyword>
<dbReference type="GO" id="GO:0046872">
    <property type="term" value="F:metal ion binding"/>
    <property type="evidence" value="ECO:0007669"/>
    <property type="project" value="UniProtKB-KW"/>
</dbReference>
<evidence type="ECO:0000256" key="1">
    <source>
        <dbReference type="ARBA" id="ARBA00022723"/>
    </source>
</evidence>
<dbReference type="AlphaFoldDB" id="A0A369CAT2"/>
<dbReference type="InterPro" id="IPR038492">
    <property type="entry name" value="GBBH-like_N_sf"/>
</dbReference>
<dbReference type="OrthoDB" id="9794178at2"/>
<reference evidence="4 5" key="1">
    <citation type="submission" date="2018-07" db="EMBL/GenBank/DDBJ databases">
        <title>Genomic Encyclopedia of Type Strains, Phase IV (KMG-IV): sequencing the most valuable type-strain genomes for metagenomic binning, comparative biology and taxonomic classification.</title>
        <authorList>
            <person name="Goeker M."/>
        </authorList>
    </citation>
    <scope>NUCLEOTIDE SEQUENCE [LARGE SCALE GENOMIC DNA]</scope>
    <source>
        <strain evidence="4 5">DSM 26407</strain>
    </source>
</reference>
<protein>
    <submittedName>
        <fullName evidence="4">DUF971 family protein</fullName>
    </submittedName>
</protein>
<keyword evidence="2" id="KW-0408">Iron</keyword>
<dbReference type="EMBL" id="QPJY01000004">
    <property type="protein sequence ID" value="RCX30641.1"/>
    <property type="molecule type" value="Genomic_DNA"/>
</dbReference>
<evidence type="ECO:0000259" key="3">
    <source>
        <dbReference type="Pfam" id="PF06155"/>
    </source>
</evidence>
<proteinExistence type="predicted"/>
<accession>A0A369CAT2</accession>
<evidence type="ECO:0000256" key="2">
    <source>
        <dbReference type="ARBA" id="ARBA00023004"/>
    </source>
</evidence>
<dbReference type="RefSeq" id="WP_114279631.1">
    <property type="nucleotide sequence ID" value="NZ_QPJY01000004.1"/>
</dbReference>
<dbReference type="PANTHER" id="PTHR35303">
    <property type="entry name" value="OS02G0197800 PROTEIN"/>
    <property type="match status" value="1"/>
</dbReference>
<gene>
    <name evidence="4" type="ORF">DFQ59_10477</name>
</gene>